<reference evidence="7 8" key="1">
    <citation type="submission" date="2018-02" db="EMBL/GenBank/DDBJ databases">
        <title>Genomic Encyclopedia of Archaeal and Bacterial Type Strains, Phase II (KMG-II): from individual species to whole genera.</title>
        <authorList>
            <person name="Goeker M."/>
        </authorList>
    </citation>
    <scope>NUCLEOTIDE SEQUENCE [LARGE SCALE GENOMIC DNA]</scope>
    <source>
        <strain evidence="7 8">DSM 3808</strain>
    </source>
</reference>
<sequence length="251" mass="29052">MNNTVKELMERKSVRVYEDRQIEQEKKAAIVEAALQAPTAGNMTLYSIIDVTDPELKQKLSVTCDNQPFIAKAPMVLVFVADYQKWYDLFCKYEDTVRTPGMGDFMLAADDALIAAQNAVVAAESMGIGSCYIGDILEQYETHRELFSLPRYAVPAAMVVFGYPVPQQTERVKPKRLRPEAVVFENTYRRMEPEEFQHELNKVTDRGEDFERWIRAFCQRKWNCDFSIEMSRSVKAMMNQWENKEQQTDEA</sequence>
<dbReference type="PANTHER" id="PTHR43425">
    <property type="entry name" value="OXYGEN-INSENSITIVE NADPH NITROREDUCTASE"/>
    <property type="match status" value="1"/>
</dbReference>
<feature type="domain" description="Nitroreductase" evidence="6">
    <location>
        <begin position="9"/>
        <end position="163"/>
    </location>
</feature>
<dbReference type="InterPro" id="IPR016446">
    <property type="entry name" value="Flavin_OxRdtase_Frp"/>
</dbReference>
<accession>A0A2S6HLV4</accession>
<name>A0A2S6HLV4_9FIRM</name>
<dbReference type="Proteomes" id="UP000237749">
    <property type="component" value="Unassembled WGS sequence"/>
</dbReference>
<dbReference type="PANTHER" id="PTHR43425:SF2">
    <property type="entry name" value="OXYGEN-INSENSITIVE NADPH NITROREDUCTASE"/>
    <property type="match status" value="1"/>
</dbReference>
<evidence type="ECO:0000259" key="6">
    <source>
        <dbReference type="Pfam" id="PF00881"/>
    </source>
</evidence>
<evidence type="ECO:0000256" key="3">
    <source>
        <dbReference type="ARBA" id="ARBA00022643"/>
    </source>
</evidence>
<keyword evidence="5" id="KW-0521">NADP</keyword>
<keyword evidence="8" id="KW-1185">Reference proteome</keyword>
<comment type="caution">
    <text evidence="7">The sequence shown here is derived from an EMBL/GenBank/DDBJ whole genome shotgun (WGS) entry which is preliminary data.</text>
</comment>
<keyword evidence="2 5" id="KW-0285">Flavoprotein</keyword>
<dbReference type="InterPro" id="IPR000415">
    <property type="entry name" value="Nitroreductase-like"/>
</dbReference>
<dbReference type="PIRSF" id="PIRSF005426">
    <property type="entry name" value="Frp"/>
    <property type="match status" value="1"/>
</dbReference>
<dbReference type="EMBL" id="PTJA01000015">
    <property type="protein sequence ID" value="PPK78482.1"/>
    <property type="molecule type" value="Genomic_DNA"/>
</dbReference>
<keyword evidence="3 5" id="KW-0288">FMN</keyword>
<gene>
    <name evidence="7" type="ORF">BXY41_115157</name>
</gene>
<evidence type="ECO:0000313" key="7">
    <source>
        <dbReference type="EMBL" id="PPK78482.1"/>
    </source>
</evidence>
<evidence type="ECO:0000313" key="8">
    <source>
        <dbReference type="Proteomes" id="UP000237749"/>
    </source>
</evidence>
<dbReference type="AlphaFoldDB" id="A0A2S6HLV4"/>
<proteinExistence type="inferred from homology"/>
<dbReference type="GO" id="GO:0016491">
    <property type="term" value="F:oxidoreductase activity"/>
    <property type="evidence" value="ECO:0007669"/>
    <property type="project" value="UniProtKB-UniRule"/>
</dbReference>
<dbReference type="Gene3D" id="3.40.109.10">
    <property type="entry name" value="NADH Oxidase"/>
    <property type="match status" value="1"/>
</dbReference>
<comment type="similarity">
    <text evidence="1 5">Belongs to the flavin oxidoreductase frp family.</text>
</comment>
<evidence type="ECO:0000256" key="2">
    <source>
        <dbReference type="ARBA" id="ARBA00022630"/>
    </source>
</evidence>
<evidence type="ECO:0000256" key="1">
    <source>
        <dbReference type="ARBA" id="ARBA00008366"/>
    </source>
</evidence>
<keyword evidence="4 5" id="KW-0560">Oxidoreductase</keyword>
<dbReference type="Pfam" id="PF00881">
    <property type="entry name" value="Nitroreductase"/>
    <property type="match status" value="1"/>
</dbReference>
<dbReference type="InterPro" id="IPR029479">
    <property type="entry name" value="Nitroreductase"/>
</dbReference>
<dbReference type="OrthoDB" id="9775805at2"/>
<protein>
    <submittedName>
        <fullName evidence="7">Nitroreductase/FMN reductase (NADPH)/FMN reductase [NAD(P)H]</fullName>
    </submittedName>
</protein>
<evidence type="ECO:0000256" key="5">
    <source>
        <dbReference type="PIRNR" id="PIRNR005426"/>
    </source>
</evidence>
<dbReference type="SUPFAM" id="SSF55469">
    <property type="entry name" value="FMN-dependent nitroreductase-like"/>
    <property type="match status" value="1"/>
</dbReference>
<evidence type="ECO:0000256" key="4">
    <source>
        <dbReference type="ARBA" id="ARBA00023002"/>
    </source>
</evidence>
<organism evidence="7 8">
    <name type="scientific">Lacrimispora xylanisolvens</name>
    <dbReference type="NCBI Taxonomy" id="384636"/>
    <lineage>
        <taxon>Bacteria</taxon>
        <taxon>Bacillati</taxon>
        <taxon>Bacillota</taxon>
        <taxon>Clostridia</taxon>
        <taxon>Lachnospirales</taxon>
        <taxon>Lachnospiraceae</taxon>
        <taxon>Lacrimispora</taxon>
    </lineage>
</organism>
<dbReference type="RefSeq" id="WP_104439212.1">
    <property type="nucleotide sequence ID" value="NZ_CP070896.1"/>
</dbReference>